<dbReference type="EMBL" id="CAJVPT010036069">
    <property type="protein sequence ID" value="CAG8713551.1"/>
    <property type="molecule type" value="Genomic_DNA"/>
</dbReference>
<feature type="non-terminal residue" evidence="1">
    <location>
        <position position="248"/>
    </location>
</feature>
<organism evidence="1 2">
    <name type="scientific">Acaulospora colombiana</name>
    <dbReference type="NCBI Taxonomy" id="27376"/>
    <lineage>
        <taxon>Eukaryota</taxon>
        <taxon>Fungi</taxon>
        <taxon>Fungi incertae sedis</taxon>
        <taxon>Mucoromycota</taxon>
        <taxon>Glomeromycotina</taxon>
        <taxon>Glomeromycetes</taxon>
        <taxon>Diversisporales</taxon>
        <taxon>Acaulosporaceae</taxon>
        <taxon>Acaulospora</taxon>
    </lineage>
</organism>
<reference evidence="1" key="1">
    <citation type="submission" date="2021-06" db="EMBL/GenBank/DDBJ databases">
        <authorList>
            <person name="Kallberg Y."/>
            <person name="Tangrot J."/>
            <person name="Rosling A."/>
        </authorList>
    </citation>
    <scope>NUCLEOTIDE SEQUENCE</scope>
    <source>
        <strain evidence="1">CL356</strain>
    </source>
</reference>
<sequence>MPPQNFVILGGGISGLTAAWYLALNAPSTTRITLLEASNRFGGWIQSTRVGKDKILFEHGPRTLRPVELGGLVVLDMANKLKISESIHAIPKDAPAAQNRYIFYPNKLVKLPGSNFFSGIKQTLTTSFLLKSLPSIIREPFIKQAPPDLDESVHGFITRRFNEQLADVLISALVHGVYAGDVRKLSMQSTFTSIYNMEKSYGSVIRGAFSRNPLPLSVEDLKWIETISRENGDLMNIINKSALYSFKD</sequence>
<dbReference type="Proteomes" id="UP000789525">
    <property type="component" value="Unassembled WGS sequence"/>
</dbReference>
<evidence type="ECO:0000313" key="2">
    <source>
        <dbReference type="Proteomes" id="UP000789525"/>
    </source>
</evidence>
<gene>
    <name evidence="1" type="ORF">ACOLOM_LOCUS10799</name>
</gene>
<accession>A0ACA9PMU9</accession>
<evidence type="ECO:0000313" key="1">
    <source>
        <dbReference type="EMBL" id="CAG8713551.1"/>
    </source>
</evidence>
<proteinExistence type="predicted"/>
<keyword evidence="2" id="KW-1185">Reference proteome</keyword>
<protein>
    <submittedName>
        <fullName evidence="1">6759_t:CDS:1</fullName>
    </submittedName>
</protein>
<comment type="caution">
    <text evidence="1">The sequence shown here is derived from an EMBL/GenBank/DDBJ whole genome shotgun (WGS) entry which is preliminary data.</text>
</comment>
<name>A0ACA9PMU9_9GLOM</name>